<dbReference type="AlphaFoldDB" id="A0AAU9JVT1"/>
<dbReference type="Gene3D" id="2.120.10.80">
    <property type="entry name" value="Kelch-type beta propeller"/>
    <property type="match status" value="1"/>
</dbReference>
<dbReference type="InterPro" id="IPR006652">
    <property type="entry name" value="Kelch_1"/>
</dbReference>
<accession>A0AAU9JVT1</accession>
<protein>
    <submittedName>
        <fullName evidence="1">Uncharacterized protein</fullName>
    </submittedName>
</protein>
<keyword evidence="2" id="KW-1185">Reference proteome</keyword>
<sequence>MDPLSDSNQPETTNCSYPNCEEVAEYICKCSLPNTLLCINHHKEHITSKDLEHKIESAWIEPSQETKKKILMLLESEKENYKIIKTKALDLFFHNVENASKIVKDNIEILNKEICDIDKMCFKIMKNEKISKLENDDFLKSLILDSQNALKNVKLFLLNKAKITEDSFLGDFTIELSNLLIDFIKKKLERLNIEKYENIDEILCEYNQMDEKEAKDKFGLVKIKLEQVDSKFITSIKDLETQIKKNANYCKDLQSSLDGLAKRINKNFRELNSIAIISKINEKLKDISNYELKVEDLAKNYLLDFNETLRSIDKQRQLKSDFERDSKIFSSLDIQQSDDKSLRNLMKFSEGIRFIYAKYTEKCNNISSKLELIISQCVDDIKYIYGILDDNEHQALLCIYDTENQRLNKIPIFTMEPLSSCILIIQLPNSELFCYGNSHHYDSFVSEDQSYESGFSCILDLKTYSLKKVLPEGRECMRAGGIFYNQFVFVFGALNNGIALKLAEKFDLVENKWIELPPLPVEMYQTSCVIYDGEIWICGLSARLIKYDIEKSTYSTTLLPMEKENAKIIFIASSHIYIIEQSGIFQWTSNWSQVLRFNIDLKGNIFTIASEFLLFISKNDLKGKINYYKFESKFRRLTECKVNK</sequence>
<comment type="caution">
    <text evidence="1">The sequence shown here is derived from an EMBL/GenBank/DDBJ whole genome shotgun (WGS) entry which is preliminary data.</text>
</comment>
<evidence type="ECO:0000313" key="2">
    <source>
        <dbReference type="Proteomes" id="UP001162131"/>
    </source>
</evidence>
<dbReference type="InterPro" id="IPR015915">
    <property type="entry name" value="Kelch-typ_b-propeller"/>
</dbReference>
<reference evidence="1" key="1">
    <citation type="submission" date="2021-09" db="EMBL/GenBank/DDBJ databases">
        <authorList>
            <consortium name="AG Swart"/>
            <person name="Singh M."/>
            <person name="Singh A."/>
            <person name="Seah K."/>
            <person name="Emmerich C."/>
        </authorList>
    </citation>
    <scope>NUCLEOTIDE SEQUENCE</scope>
    <source>
        <strain evidence="1">ATCC30299</strain>
    </source>
</reference>
<dbReference type="EMBL" id="CAJZBQ010000039">
    <property type="protein sequence ID" value="CAG9325833.1"/>
    <property type="molecule type" value="Genomic_DNA"/>
</dbReference>
<dbReference type="SUPFAM" id="SSF117281">
    <property type="entry name" value="Kelch motif"/>
    <property type="match status" value="1"/>
</dbReference>
<name>A0AAU9JVT1_9CILI</name>
<evidence type="ECO:0000313" key="1">
    <source>
        <dbReference type="EMBL" id="CAG9325833.1"/>
    </source>
</evidence>
<dbReference type="Proteomes" id="UP001162131">
    <property type="component" value="Unassembled WGS sequence"/>
</dbReference>
<dbReference type="SMART" id="SM00612">
    <property type="entry name" value="Kelch"/>
    <property type="match status" value="1"/>
</dbReference>
<organism evidence="1 2">
    <name type="scientific">Blepharisma stoltei</name>
    <dbReference type="NCBI Taxonomy" id="1481888"/>
    <lineage>
        <taxon>Eukaryota</taxon>
        <taxon>Sar</taxon>
        <taxon>Alveolata</taxon>
        <taxon>Ciliophora</taxon>
        <taxon>Postciliodesmatophora</taxon>
        <taxon>Heterotrichea</taxon>
        <taxon>Heterotrichida</taxon>
        <taxon>Blepharismidae</taxon>
        <taxon>Blepharisma</taxon>
    </lineage>
</organism>
<proteinExistence type="predicted"/>
<gene>
    <name evidence="1" type="ORF">BSTOLATCC_MIC39618</name>
</gene>